<keyword evidence="1" id="KW-0812">Transmembrane</keyword>
<reference evidence="4" key="1">
    <citation type="submission" date="2011-03" db="EMBL/GenBank/DDBJ databases">
        <authorList>
            <person name="Voget S."/>
            <person name="Streit W.R."/>
            <person name="Jaeger K.E."/>
            <person name="Daniel R."/>
        </authorList>
    </citation>
    <scope>NUCLEOTIDE SEQUENCE [LARGE SCALE GENOMIC DNA]</scope>
    <source>
        <strain evidence="4">PG1</strain>
    </source>
</reference>
<organism evidence="3 4">
    <name type="scientific">Burkholderia plantarii</name>
    <dbReference type="NCBI Taxonomy" id="41899"/>
    <lineage>
        <taxon>Bacteria</taxon>
        <taxon>Pseudomonadati</taxon>
        <taxon>Pseudomonadota</taxon>
        <taxon>Betaproteobacteria</taxon>
        <taxon>Burkholderiales</taxon>
        <taxon>Burkholderiaceae</taxon>
        <taxon>Burkholderia</taxon>
    </lineage>
</organism>
<dbReference type="HOGENOM" id="CLU_1871489_0_0_4"/>
<protein>
    <recommendedName>
        <fullName evidence="5">Lipoprotein</fullName>
    </recommendedName>
</protein>
<dbReference type="Proteomes" id="UP000031838">
    <property type="component" value="Chromosome 1"/>
</dbReference>
<evidence type="ECO:0000313" key="3">
    <source>
        <dbReference type="EMBL" id="AJK45598.1"/>
    </source>
</evidence>
<keyword evidence="1" id="KW-0472">Membrane</keyword>
<sequence>MQASGTRMAKCCAIALVVTMSVSGCTSFQPVVHEPAGDTAGTGGEANHTVRSTCSRLAIDLERDVKVGDEIRYHGCDGTAGSMKVETIGADTIGGGGAEIDVREMRSMEVKSVSVGRTVLFGVGVSAAVVVAAIVIFGATLAAAILGAQ</sequence>
<evidence type="ECO:0000256" key="2">
    <source>
        <dbReference type="SAM" id="SignalP"/>
    </source>
</evidence>
<feature type="chain" id="PRO_5002110205" description="Lipoprotein" evidence="2">
    <location>
        <begin position="25"/>
        <end position="149"/>
    </location>
</feature>
<evidence type="ECO:0008006" key="5">
    <source>
        <dbReference type="Google" id="ProtNLM"/>
    </source>
</evidence>
<evidence type="ECO:0000256" key="1">
    <source>
        <dbReference type="SAM" id="Phobius"/>
    </source>
</evidence>
<gene>
    <name evidence="3" type="ORF">BGL_1c10740</name>
</gene>
<dbReference type="AlphaFoldDB" id="A0A0B6RQE2"/>
<dbReference type="PROSITE" id="PS51257">
    <property type="entry name" value="PROKAR_LIPOPROTEIN"/>
    <property type="match status" value="1"/>
</dbReference>
<keyword evidence="1" id="KW-1133">Transmembrane helix</keyword>
<keyword evidence="4" id="KW-1185">Reference proteome</keyword>
<proteinExistence type="predicted"/>
<feature type="transmembrane region" description="Helical" evidence="1">
    <location>
        <begin position="119"/>
        <end position="146"/>
    </location>
</feature>
<keyword evidence="2" id="KW-0732">Signal</keyword>
<feature type="signal peptide" evidence="2">
    <location>
        <begin position="1"/>
        <end position="24"/>
    </location>
</feature>
<name>A0A0B6RQE2_BURPL</name>
<reference evidence="3 4" key="2">
    <citation type="journal article" date="2016" name="Appl. Microbiol. Biotechnol.">
        <title>Mutations improving production and secretion of extracellular lipase by Burkholderia glumae PG1.</title>
        <authorList>
            <person name="Knapp A."/>
            <person name="Voget S."/>
            <person name="Gao R."/>
            <person name="Zaburannyi N."/>
            <person name="Krysciak D."/>
            <person name="Breuer M."/>
            <person name="Hauer B."/>
            <person name="Streit W.R."/>
            <person name="Muller R."/>
            <person name="Daniel R."/>
            <person name="Jaeger K.E."/>
        </authorList>
    </citation>
    <scope>NUCLEOTIDE SEQUENCE [LARGE SCALE GENOMIC DNA]</scope>
    <source>
        <strain evidence="3 4">PG1</strain>
    </source>
</reference>
<dbReference type="EMBL" id="CP002580">
    <property type="protein sequence ID" value="AJK45598.1"/>
    <property type="molecule type" value="Genomic_DNA"/>
</dbReference>
<evidence type="ECO:0000313" key="4">
    <source>
        <dbReference type="Proteomes" id="UP000031838"/>
    </source>
</evidence>
<accession>A0A0B6RQE2</accession>
<dbReference type="KEGG" id="bgp:BGL_1c10740"/>
<dbReference type="RefSeq" id="WP_042624297.1">
    <property type="nucleotide sequence ID" value="NZ_CP002580.1"/>
</dbReference>